<evidence type="ECO:0000256" key="6">
    <source>
        <dbReference type="ARBA" id="ARBA00047512"/>
    </source>
</evidence>
<dbReference type="InterPro" id="IPR017946">
    <property type="entry name" value="PLC-like_Pdiesterase_TIM-brl"/>
</dbReference>
<feature type="domain" description="GP-PDE" evidence="7">
    <location>
        <begin position="1"/>
        <end position="108"/>
    </location>
</feature>
<evidence type="ECO:0000256" key="5">
    <source>
        <dbReference type="ARBA" id="ARBA00022801"/>
    </source>
</evidence>
<comment type="similarity">
    <text evidence="1">Belongs to the glycerophosphoryl diester phosphodiesterase family.</text>
</comment>
<dbReference type="GO" id="GO:0008889">
    <property type="term" value="F:glycerophosphodiester phosphodiesterase activity"/>
    <property type="evidence" value="ECO:0007669"/>
    <property type="project" value="UniProtKB-EC"/>
</dbReference>
<dbReference type="AlphaFoldDB" id="A0AAV9D5C4"/>
<evidence type="ECO:0000256" key="2">
    <source>
        <dbReference type="ARBA" id="ARBA00012247"/>
    </source>
</evidence>
<reference evidence="8" key="1">
    <citation type="journal article" date="2023" name="Nat. Commun.">
        <title>Diploid and tetraploid genomes of Acorus and the evolution of monocots.</title>
        <authorList>
            <person name="Ma L."/>
            <person name="Liu K.W."/>
            <person name="Li Z."/>
            <person name="Hsiao Y.Y."/>
            <person name="Qi Y."/>
            <person name="Fu T."/>
            <person name="Tang G.D."/>
            <person name="Zhang D."/>
            <person name="Sun W.H."/>
            <person name="Liu D.K."/>
            <person name="Li Y."/>
            <person name="Chen G.Z."/>
            <person name="Liu X.D."/>
            <person name="Liao X.Y."/>
            <person name="Jiang Y.T."/>
            <person name="Yu X."/>
            <person name="Hao Y."/>
            <person name="Huang J."/>
            <person name="Zhao X.W."/>
            <person name="Ke S."/>
            <person name="Chen Y.Y."/>
            <person name="Wu W.L."/>
            <person name="Hsu J.L."/>
            <person name="Lin Y.F."/>
            <person name="Huang M.D."/>
            <person name="Li C.Y."/>
            <person name="Huang L."/>
            <person name="Wang Z.W."/>
            <person name="Zhao X."/>
            <person name="Zhong W.Y."/>
            <person name="Peng D.H."/>
            <person name="Ahmad S."/>
            <person name="Lan S."/>
            <person name="Zhang J.S."/>
            <person name="Tsai W.C."/>
            <person name="Van de Peer Y."/>
            <person name="Liu Z.J."/>
        </authorList>
    </citation>
    <scope>NUCLEOTIDE SEQUENCE</scope>
    <source>
        <strain evidence="8">CP</strain>
    </source>
</reference>
<keyword evidence="9" id="KW-1185">Reference proteome</keyword>
<proteinExistence type="inferred from homology"/>
<dbReference type="Gene3D" id="3.20.20.190">
    <property type="entry name" value="Phosphatidylinositol (PI) phosphodiesterase"/>
    <property type="match status" value="2"/>
</dbReference>
<evidence type="ECO:0000256" key="1">
    <source>
        <dbReference type="ARBA" id="ARBA00007277"/>
    </source>
</evidence>
<protein>
    <recommendedName>
        <fullName evidence="2">glycerophosphodiester phosphodiesterase</fullName>
        <ecNumber evidence="2">3.1.4.46</ecNumber>
    </recommendedName>
</protein>
<dbReference type="PANTHER" id="PTHR43620:SF7">
    <property type="entry name" value="GLYCEROPHOSPHODIESTER PHOSPHODIESTERASE GDPD5-RELATED"/>
    <property type="match status" value="1"/>
</dbReference>
<accession>A0AAV9D5C4</accession>
<feature type="domain" description="GP-PDE" evidence="7">
    <location>
        <begin position="109"/>
        <end position="254"/>
    </location>
</feature>
<dbReference type="InterPro" id="IPR030395">
    <property type="entry name" value="GP_PDE_dom"/>
</dbReference>
<organism evidence="8 9">
    <name type="scientific">Acorus calamus</name>
    <name type="common">Sweet flag</name>
    <dbReference type="NCBI Taxonomy" id="4465"/>
    <lineage>
        <taxon>Eukaryota</taxon>
        <taxon>Viridiplantae</taxon>
        <taxon>Streptophyta</taxon>
        <taxon>Embryophyta</taxon>
        <taxon>Tracheophyta</taxon>
        <taxon>Spermatophyta</taxon>
        <taxon>Magnoliopsida</taxon>
        <taxon>Liliopsida</taxon>
        <taxon>Acoraceae</taxon>
        <taxon>Acorus</taxon>
    </lineage>
</organism>
<keyword evidence="4" id="KW-0319">Glycerol metabolism</keyword>
<comment type="catalytic activity">
    <reaction evidence="6">
        <text>a sn-glycero-3-phosphodiester + H2O = an alcohol + sn-glycerol 3-phosphate + H(+)</text>
        <dbReference type="Rhea" id="RHEA:12969"/>
        <dbReference type="ChEBI" id="CHEBI:15377"/>
        <dbReference type="ChEBI" id="CHEBI:15378"/>
        <dbReference type="ChEBI" id="CHEBI:30879"/>
        <dbReference type="ChEBI" id="CHEBI:57597"/>
        <dbReference type="ChEBI" id="CHEBI:83408"/>
        <dbReference type="EC" id="3.1.4.46"/>
    </reaction>
</comment>
<dbReference type="GO" id="GO:0006629">
    <property type="term" value="P:lipid metabolic process"/>
    <property type="evidence" value="ECO:0007669"/>
    <property type="project" value="InterPro"/>
</dbReference>
<keyword evidence="5" id="KW-0378">Hydrolase</keyword>
<evidence type="ECO:0000256" key="3">
    <source>
        <dbReference type="ARBA" id="ARBA00022729"/>
    </source>
</evidence>
<dbReference type="SUPFAM" id="SSF51695">
    <property type="entry name" value="PLC-like phosphodiesterases"/>
    <property type="match status" value="2"/>
</dbReference>
<evidence type="ECO:0000313" key="8">
    <source>
        <dbReference type="EMBL" id="KAK1295924.1"/>
    </source>
</evidence>
<keyword evidence="3" id="KW-0732">Signal</keyword>
<sequence>MEPSTNQSYASLLKNLTFIKTFASGILVPKYYIWPVSPTLYLEPRTSVVTDARKAGLEIYASEFANDAHFAYNYSYDPIAEYLSFINDTEFSVDGVLSDFPITPSAAIVLVISNNGASGVYPGCTDLSYIQAVEDGADIIDCNVQVTSDQVPICLSSIDLLSGTTVIQVPSFSSRASTVPEIQTAAGIFTFNFKWDEIQKVSPEISNPQYNYRLLRNPAYKNAGKFWSLSQFLNYAKGKSLVGVMLKIESVNSN</sequence>
<dbReference type="EC" id="3.1.4.46" evidence="2"/>
<dbReference type="PANTHER" id="PTHR43620">
    <property type="entry name" value="GLYCEROPHOSPHORYL DIESTER PHOSPHODIESTERASE"/>
    <property type="match status" value="1"/>
</dbReference>
<dbReference type="EMBL" id="JAUJYO010000015">
    <property type="protein sequence ID" value="KAK1295924.1"/>
    <property type="molecule type" value="Genomic_DNA"/>
</dbReference>
<dbReference type="Pfam" id="PF03009">
    <property type="entry name" value="GDPD"/>
    <property type="match status" value="1"/>
</dbReference>
<evidence type="ECO:0000313" key="9">
    <source>
        <dbReference type="Proteomes" id="UP001180020"/>
    </source>
</evidence>
<dbReference type="Proteomes" id="UP001180020">
    <property type="component" value="Unassembled WGS sequence"/>
</dbReference>
<evidence type="ECO:0000259" key="7">
    <source>
        <dbReference type="PROSITE" id="PS51704"/>
    </source>
</evidence>
<gene>
    <name evidence="8" type="primary">GPDL3</name>
    <name evidence="8" type="ORF">QJS10_CPB15g01546</name>
</gene>
<reference evidence="8" key="2">
    <citation type="submission" date="2023-06" db="EMBL/GenBank/DDBJ databases">
        <authorList>
            <person name="Ma L."/>
            <person name="Liu K.-W."/>
            <person name="Li Z."/>
            <person name="Hsiao Y.-Y."/>
            <person name="Qi Y."/>
            <person name="Fu T."/>
            <person name="Tang G."/>
            <person name="Zhang D."/>
            <person name="Sun W.-H."/>
            <person name="Liu D.-K."/>
            <person name="Li Y."/>
            <person name="Chen G.-Z."/>
            <person name="Liu X.-D."/>
            <person name="Liao X.-Y."/>
            <person name="Jiang Y.-T."/>
            <person name="Yu X."/>
            <person name="Hao Y."/>
            <person name="Huang J."/>
            <person name="Zhao X.-W."/>
            <person name="Ke S."/>
            <person name="Chen Y.-Y."/>
            <person name="Wu W.-L."/>
            <person name="Hsu J.-L."/>
            <person name="Lin Y.-F."/>
            <person name="Huang M.-D."/>
            <person name="Li C.-Y."/>
            <person name="Huang L."/>
            <person name="Wang Z.-W."/>
            <person name="Zhao X."/>
            <person name="Zhong W.-Y."/>
            <person name="Peng D.-H."/>
            <person name="Ahmad S."/>
            <person name="Lan S."/>
            <person name="Zhang J.-S."/>
            <person name="Tsai W.-C."/>
            <person name="Van De Peer Y."/>
            <person name="Liu Z.-J."/>
        </authorList>
    </citation>
    <scope>NUCLEOTIDE SEQUENCE</scope>
    <source>
        <strain evidence="8">CP</strain>
        <tissue evidence="8">Leaves</tissue>
    </source>
</reference>
<dbReference type="PROSITE" id="PS51704">
    <property type="entry name" value="GP_PDE"/>
    <property type="match status" value="2"/>
</dbReference>
<evidence type="ECO:0000256" key="4">
    <source>
        <dbReference type="ARBA" id="ARBA00022798"/>
    </source>
</evidence>
<comment type="caution">
    <text evidence="8">The sequence shown here is derived from an EMBL/GenBank/DDBJ whole genome shotgun (WGS) entry which is preliminary data.</text>
</comment>
<name>A0AAV9D5C4_ACOCL</name>
<dbReference type="GO" id="GO:0006071">
    <property type="term" value="P:glycerol metabolic process"/>
    <property type="evidence" value="ECO:0007669"/>
    <property type="project" value="UniProtKB-KW"/>
</dbReference>